<dbReference type="NCBIfam" id="TIGR01444">
    <property type="entry name" value="fkbM_fam"/>
    <property type="match status" value="1"/>
</dbReference>
<dbReference type="SUPFAM" id="SSF53335">
    <property type="entry name" value="S-adenosyl-L-methionine-dependent methyltransferases"/>
    <property type="match status" value="1"/>
</dbReference>
<dbReference type="GO" id="GO:0032259">
    <property type="term" value="P:methylation"/>
    <property type="evidence" value="ECO:0007669"/>
    <property type="project" value="UniProtKB-KW"/>
</dbReference>
<gene>
    <name evidence="2" type="ORF">SAMN02799620_01919</name>
</gene>
<evidence type="ECO:0000259" key="1">
    <source>
        <dbReference type="Pfam" id="PF05050"/>
    </source>
</evidence>
<dbReference type="AlphaFoldDB" id="A0A1G4VXI1"/>
<dbReference type="EMBL" id="FMUB01000003">
    <property type="protein sequence ID" value="SCX13490.1"/>
    <property type="molecule type" value="Genomic_DNA"/>
</dbReference>
<keyword evidence="2" id="KW-0489">Methyltransferase</keyword>
<accession>A0A1G4VXI1</accession>
<dbReference type="PANTHER" id="PTHR34203:SF15">
    <property type="entry name" value="SLL1173 PROTEIN"/>
    <property type="match status" value="1"/>
</dbReference>
<organism evidence="2 3">
    <name type="scientific">Mycolicibacterium fluoranthenivorans</name>
    <dbReference type="NCBI Taxonomy" id="258505"/>
    <lineage>
        <taxon>Bacteria</taxon>
        <taxon>Bacillati</taxon>
        <taxon>Actinomycetota</taxon>
        <taxon>Actinomycetes</taxon>
        <taxon>Mycobacteriales</taxon>
        <taxon>Mycobacteriaceae</taxon>
        <taxon>Mycolicibacterium</taxon>
    </lineage>
</organism>
<proteinExistence type="predicted"/>
<protein>
    <submittedName>
        <fullName evidence="2">Methyltransferase, FkbM family</fullName>
    </submittedName>
</protein>
<dbReference type="Proteomes" id="UP000199707">
    <property type="component" value="Unassembled WGS sequence"/>
</dbReference>
<keyword evidence="2" id="KW-0808">Transferase</keyword>
<dbReference type="InterPro" id="IPR029063">
    <property type="entry name" value="SAM-dependent_MTases_sf"/>
</dbReference>
<name>A0A1G4VXI1_9MYCO</name>
<dbReference type="PANTHER" id="PTHR34203">
    <property type="entry name" value="METHYLTRANSFERASE, FKBM FAMILY PROTEIN"/>
    <property type="match status" value="1"/>
</dbReference>
<dbReference type="STRING" id="1502745.SAMN02799620_01919"/>
<sequence length="255" mass="28713">MQVAGRNLGLIAKSALERRHYVAAANMVRLYEHPTEMFKRYLVGKGTYPYTVRVRTPQSWLDLRLHSGHDVLTVNEIFCRNDYLADTSDTVIVDFGSNIGISAAYFLTRNAAAYTYLFEPLPSNVAKLKDNLRQFEGRFEVHQAAVGTSDGEVEFAWEESGRYGGVGAGHGNTLTVPLVNSRNVLEEAIEKHGKIDILKIDIEGLEAAVIENIPVEQARKIKKLYVEYTFDRNPLAETHDYQDYGPIAQFTLRTV</sequence>
<dbReference type="GO" id="GO:0008168">
    <property type="term" value="F:methyltransferase activity"/>
    <property type="evidence" value="ECO:0007669"/>
    <property type="project" value="UniProtKB-KW"/>
</dbReference>
<dbReference type="RefSeq" id="WP_090356039.1">
    <property type="nucleotide sequence ID" value="NZ_FMUB01000003.1"/>
</dbReference>
<dbReference type="Pfam" id="PF05050">
    <property type="entry name" value="Methyltransf_21"/>
    <property type="match status" value="1"/>
</dbReference>
<evidence type="ECO:0000313" key="2">
    <source>
        <dbReference type="EMBL" id="SCX13490.1"/>
    </source>
</evidence>
<dbReference type="Gene3D" id="3.40.50.150">
    <property type="entry name" value="Vaccinia Virus protein VP39"/>
    <property type="match status" value="1"/>
</dbReference>
<reference evidence="3" key="1">
    <citation type="submission" date="2016-10" db="EMBL/GenBank/DDBJ databases">
        <authorList>
            <person name="Varghese N."/>
            <person name="Submissions S."/>
        </authorList>
    </citation>
    <scope>NUCLEOTIDE SEQUENCE [LARGE SCALE GENOMIC DNA]</scope>
    <source>
        <strain evidence="3">UNC267MFSha1.1M11</strain>
    </source>
</reference>
<feature type="domain" description="Methyltransferase FkbM" evidence="1">
    <location>
        <begin position="94"/>
        <end position="232"/>
    </location>
</feature>
<dbReference type="InterPro" id="IPR052514">
    <property type="entry name" value="SAM-dependent_MTase"/>
</dbReference>
<evidence type="ECO:0000313" key="3">
    <source>
        <dbReference type="Proteomes" id="UP000199707"/>
    </source>
</evidence>
<dbReference type="InterPro" id="IPR006342">
    <property type="entry name" value="FkbM_mtfrase"/>
</dbReference>